<evidence type="ECO:0000313" key="3">
    <source>
        <dbReference type="Proteomes" id="UP000288024"/>
    </source>
</evidence>
<feature type="transmembrane region" description="Helical" evidence="1">
    <location>
        <begin position="103"/>
        <end position="126"/>
    </location>
</feature>
<sequence length="222" mass="25696">MLKSVEKLNSIFTSILNLVYVNVLWVLFTLLGLGVFGIGPSTYALVSICRQWIRGNRIPVFETYWKYYKENFKESVLISWIYLFVGFVIAVDLLTVTNWYLRAALLIVGFIYLLSLVYIFPITAHYNWNGILLKMKMSLLFGIACLQYSLLFFLVAGVLYWAAITFFPGVLTFFGVSFLFFLITWTANQVFTRMEMEDSKEININEHVKENCNEKTNGIKVS</sequence>
<proteinExistence type="predicted"/>
<comment type="caution">
    <text evidence="2">The sequence shown here is derived from an EMBL/GenBank/DDBJ whole genome shotgun (WGS) entry which is preliminary data.</text>
</comment>
<gene>
    <name evidence="2" type="ORF">EM808_13320</name>
</gene>
<dbReference type="RefSeq" id="WP_127738686.1">
    <property type="nucleotide sequence ID" value="NZ_RZTZ01000004.1"/>
</dbReference>
<keyword evidence="1" id="KW-0812">Transmembrane</keyword>
<organism evidence="2 3">
    <name type="scientific">Niallia taxi</name>
    <dbReference type="NCBI Taxonomy" id="2499688"/>
    <lineage>
        <taxon>Bacteria</taxon>
        <taxon>Bacillati</taxon>
        <taxon>Bacillota</taxon>
        <taxon>Bacilli</taxon>
        <taxon>Bacillales</taxon>
        <taxon>Bacillaceae</taxon>
        <taxon>Niallia</taxon>
    </lineage>
</organism>
<feature type="transmembrane region" description="Helical" evidence="1">
    <location>
        <begin position="138"/>
        <end position="160"/>
    </location>
</feature>
<keyword evidence="1" id="KW-0472">Membrane</keyword>
<dbReference type="InterPro" id="IPR006938">
    <property type="entry name" value="DUF624"/>
</dbReference>
<feature type="transmembrane region" description="Helical" evidence="1">
    <location>
        <begin position="76"/>
        <end position="97"/>
    </location>
</feature>
<protein>
    <submittedName>
        <fullName evidence="2">DUF624 domain-containing protein</fullName>
    </submittedName>
</protein>
<dbReference type="Proteomes" id="UP000288024">
    <property type="component" value="Unassembled WGS sequence"/>
</dbReference>
<evidence type="ECO:0000256" key="1">
    <source>
        <dbReference type="SAM" id="Phobius"/>
    </source>
</evidence>
<keyword evidence="1" id="KW-1133">Transmembrane helix</keyword>
<dbReference type="AlphaFoldDB" id="A0A3S2UFN2"/>
<reference evidence="2 3" key="1">
    <citation type="submission" date="2019-01" db="EMBL/GenBank/DDBJ databases">
        <title>Bacillus sp. M5HDSG1-1, whole genome shotgun sequence.</title>
        <authorList>
            <person name="Tuo L."/>
        </authorList>
    </citation>
    <scope>NUCLEOTIDE SEQUENCE [LARGE SCALE GENOMIC DNA]</scope>
    <source>
        <strain evidence="2 3">M5HDSG1-1</strain>
    </source>
</reference>
<dbReference type="Pfam" id="PF04854">
    <property type="entry name" value="DUF624"/>
    <property type="match status" value="1"/>
</dbReference>
<accession>A0A3S2UFN2</accession>
<dbReference type="EMBL" id="RZTZ01000004">
    <property type="protein sequence ID" value="RVT62735.1"/>
    <property type="molecule type" value="Genomic_DNA"/>
</dbReference>
<feature type="transmembrane region" description="Helical" evidence="1">
    <location>
        <begin position="20"/>
        <end position="46"/>
    </location>
</feature>
<evidence type="ECO:0000313" key="2">
    <source>
        <dbReference type="EMBL" id="RVT62735.1"/>
    </source>
</evidence>
<name>A0A3S2UFN2_9BACI</name>
<keyword evidence="3" id="KW-1185">Reference proteome</keyword>
<feature type="transmembrane region" description="Helical" evidence="1">
    <location>
        <begin position="166"/>
        <end position="187"/>
    </location>
</feature>